<protein>
    <recommendedName>
        <fullName evidence="2">HTH HARE-type domain-containing protein</fullName>
    </recommendedName>
</protein>
<dbReference type="InterPro" id="IPR007759">
    <property type="entry name" value="Asxl_HARE-HTH"/>
</dbReference>
<dbReference type="InterPro" id="IPR011856">
    <property type="entry name" value="tRNA_endonuc-like_dom_sf"/>
</dbReference>
<feature type="domain" description="HTH HARE-type" evidence="2">
    <location>
        <begin position="10"/>
        <end position="87"/>
    </location>
</feature>
<reference evidence="3" key="1">
    <citation type="submission" date="2020-01" db="EMBL/GenBank/DDBJ databases">
        <authorList>
            <person name="Meier V. D."/>
            <person name="Meier V D."/>
        </authorList>
    </citation>
    <scope>NUCLEOTIDE SEQUENCE</scope>
    <source>
        <strain evidence="3">HLG_WM_MAG_04</strain>
    </source>
</reference>
<dbReference type="GO" id="GO:0015666">
    <property type="term" value="F:restriction endodeoxyribonuclease activity"/>
    <property type="evidence" value="ECO:0007669"/>
    <property type="project" value="TreeGrafter"/>
</dbReference>
<dbReference type="Pfam" id="PF05066">
    <property type="entry name" value="HARE-HTH"/>
    <property type="match status" value="1"/>
</dbReference>
<gene>
    <name evidence="3" type="ORF">HELGO_WM16467</name>
</gene>
<dbReference type="SUPFAM" id="SSF52980">
    <property type="entry name" value="Restriction endonuclease-like"/>
    <property type="match status" value="1"/>
</dbReference>
<organism evidence="3">
    <name type="scientific">uncultured Sulfurovum sp</name>
    <dbReference type="NCBI Taxonomy" id="269237"/>
    <lineage>
        <taxon>Bacteria</taxon>
        <taxon>Pseudomonadati</taxon>
        <taxon>Campylobacterota</taxon>
        <taxon>Epsilonproteobacteria</taxon>
        <taxon>Campylobacterales</taxon>
        <taxon>Sulfurovaceae</taxon>
        <taxon>Sulfurovum</taxon>
        <taxon>environmental samples</taxon>
    </lineage>
</organism>
<evidence type="ECO:0000256" key="1">
    <source>
        <dbReference type="ARBA" id="ARBA00023163"/>
    </source>
</evidence>
<dbReference type="AlphaFoldDB" id="A0A6S6SYH2"/>
<dbReference type="PROSITE" id="PS51913">
    <property type="entry name" value="HTH_HARE"/>
    <property type="match status" value="1"/>
</dbReference>
<dbReference type="Gene3D" id="3.40.1350.10">
    <property type="match status" value="1"/>
</dbReference>
<dbReference type="Pfam" id="PF04471">
    <property type="entry name" value="Mrr_cat"/>
    <property type="match status" value="1"/>
</dbReference>
<keyword evidence="1" id="KW-0804">Transcription</keyword>
<dbReference type="PANTHER" id="PTHR30015">
    <property type="entry name" value="MRR RESTRICTION SYSTEM PROTEIN"/>
    <property type="match status" value="1"/>
</dbReference>
<evidence type="ECO:0000259" key="2">
    <source>
        <dbReference type="PROSITE" id="PS51913"/>
    </source>
</evidence>
<dbReference type="GO" id="GO:0003677">
    <property type="term" value="F:DNA binding"/>
    <property type="evidence" value="ECO:0007669"/>
    <property type="project" value="InterPro"/>
</dbReference>
<dbReference type="PANTHER" id="PTHR30015:SF7">
    <property type="entry name" value="TYPE IV METHYL-DIRECTED RESTRICTION ENZYME ECOKMRR"/>
    <property type="match status" value="1"/>
</dbReference>
<dbReference type="InterPro" id="IPR052906">
    <property type="entry name" value="Type_IV_Methyl-Rstrct_Enzyme"/>
</dbReference>
<accession>A0A6S6SYH2</accession>
<dbReference type="GO" id="GO:0009307">
    <property type="term" value="P:DNA restriction-modification system"/>
    <property type="evidence" value="ECO:0007669"/>
    <property type="project" value="InterPro"/>
</dbReference>
<dbReference type="InterPro" id="IPR007560">
    <property type="entry name" value="Restrct_endonuc_IV_Mrr"/>
</dbReference>
<sequence length="335" mass="38005">MKEIINLKKLSYVDIAYKVLKKSKSSLLHYKEISQKAFDLKLIDNNDLIIAGNISSAINSNIRKSKIEGQNSKFISHGKGKYGLLENEPKGIFADIKNKNNEVKEHLLEALLSMPPFEFEELIAEVLRNLGFENISVTRKTGDGGIDVIGELVVAGCIKNNVCVQVKRLRNNVQRSSISELRGSLRPHEIGLFITTSDYSKPSIQEANDPYKAPISLINGRELIDIMCEFGMGVTSEKVMILDIDKSTTILDIPQPFDLNQEGIEIFTKYKGQIYYAIYFSENKILYDNEVYTSPSAVGTKVQNGQPVNGWRFWKFIDKKDNKTYPLDRLRKEKK</sequence>
<dbReference type="InterPro" id="IPR011335">
    <property type="entry name" value="Restrct_endonuc-II-like"/>
</dbReference>
<proteinExistence type="predicted"/>
<dbReference type="GO" id="GO:0006355">
    <property type="term" value="P:regulation of DNA-templated transcription"/>
    <property type="evidence" value="ECO:0007669"/>
    <property type="project" value="InterPro"/>
</dbReference>
<dbReference type="EMBL" id="CACVAX010000023">
    <property type="protein sequence ID" value="CAA6809587.1"/>
    <property type="molecule type" value="Genomic_DNA"/>
</dbReference>
<name>A0A6S6SYH2_9BACT</name>
<evidence type="ECO:0000313" key="3">
    <source>
        <dbReference type="EMBL" id="CAA6809587.1"/>
    </source>
</evidence>